<dbReference type="EMBL" id="GDHC01008124">
    <property type="protein sequence ID" value="JAQ10505.1"/>
    <property type="molecule type" value="Transcribed_RNA"/>
</dbReference>
<evidence type="ECO:0000256" key="5">
    <source>
        <dbReference type="ARBA" id="ARBA00022989"/>
    </source>
</evidence>
<dbReference type="GO" id="GO:0005789">
    <property type="term" value="C:endoplasmic reticulum membrane"/>
    <property type="evidence" value="ECO:0007669"/>
    <property type="project" value="UniProtKB-SubCell"/>
</dbReference>
<dbReference type="EMBL" id="GDHC01021385">
    <property type="protein sequence ID" value="JAP97243.1"/>
    <property type="molecule type" value="Transcribed_RNA"/>
</dbReference>
<gene>
    <name evidence="8" type="primary">DER2.2_0</name>
    <name evidence="9" type="synonym">DER2.2_1</name>
    <name evidence="8" type="ORF">g.19760</name>
    <name evidence="9" type="ORF">g.19767</name>
</gene>
<feature type="transmembrane region" description="Helical" evidence="7">
    <location>
        <begin position="68"/>
        <end position="89"/>
    </location>
</feature>
<keyword evidence="3 7" id="KW-0812">Transmembrane</keyword>
<evidence type="ECO:0000313" key="9">
    <source>
        <dbReference type="EMBL" id="JAQ10505.1"/>
    </source>
</evidence>
<keyword evidence="4 7" id="KW-0256">Endoplasmic reticulum</keyword>
<protein>
    <recommendedName>
        <fullName evidence="7">Derlin</fullName>
    </recommendedName>
</protein>
<evidence type="ECO:0000256" key="4">
    <source>
        <dbReference type="ARBA" id="ARBA00022824"/>
    </source>
</evidence>
<evidence type="ECO:0000256" key="7">
    <source>
        <dbReference type="RuleBase" id="RU363059"/>
    </source>
</evidence>
<accession>A0A146KKZ4</accession>
<evidence type="ECO:0000256" key="3">
    <source>
        <dbReference type="ARBA" id="ARBA00022692"/>
    </source>
</evidence>
<reference evidence="8" key="1">
    <citation type="journal article" date="2016" name="Gigascience">
        <title>De novo construction of an expanded transcriptome assembly for the western tarnished plant bug, Lygus hesperus.</title>
        <authorList>
            <person name="Tassone E.E."/>
            <person name="Geib S.M."/>
            <person name="Hall B."/>
            <person name="Fabrick J.A."/>
            <person name="Brent C.S."/>
            <person name="Hull J.J."/>
        </authorList>
    </citation>
    <scope>NUCLEOTIDE SEQUENCE</scope>
</reference>
<dbReference type="AlphaFoldDB" id="A0A146KKZ4"/>
<comment type="caution">
    <text evidence="7">Lacks conserved residue(s) required for the propagation of feature annotation.</text>
</comment>
<evidence type="ECO:0000256" key="6">
    <source>
        <dbReference type="ARBA" id="ARBA00023136"/>
    </source>
</evidence>
<feature type="transmembrane region" description="Helical" evidence="7">
    <location>
        <begin position="127"/>
        <end position="144"/>
    </location>
</feature>
<dbReference type="Pfam" id="PF04511">
    <property type="entry name" value="DER1"/>
    <property type="match status" value="1"/>
</dbReference>
<keyword evidence="5 7" id="KW-1133">Transmembrane helix</keyword>
<keyword evidence="6 7" id="KW-0472">Membrane</keyword>
<comment type="function">
    <text evidence="7">May be involved in the degradation of misfolded endoplasmic reticulum (ER) luminal proteins.</text>
</comment>
<evidence type="ECO:0000256" key="1">
    <source>
        <dbReference type="ARBA" id="ARBA00004477"/>
    </source>
</evidence>
<feature type="transmembrane region" description="Helical" evidence="7">
    <location>
        <begin position="101"/>
        <end position="121"/>
    </location>
</feature>
<proteinExistence type="inferred from homology"/>
<comment type="similarity">
    <text evidence="2 7">Belongs to the derlin family.</text>
</comment>
<evidence type="ECO:0000256" key="2">
    <source>
        <dbReference type="ARBA" id="ARBA00008917"/>
    </source>
</evidence>
<dbReference type="InterPro" id="IPR007599">
    <property type="entry name" value="DER1"/>
</dbReference>
<organism evidence="8">
    <name type="scientific">Lygus hesperus</name>
    <name type="common">Western plant bug</name>
    <dbReference type="NCBI Taxonomy" id="30085"/>
    <lineage>
        <taxon>Eukaryota</taxon>
        <taxon>Metazoa</taxon>
        <taxon>Ecdysozoa</taxon>
        <taxon>Arthropoda</taxon>
        <taxon>Hexapoda</taxon>
        <taxon>Insecta</taxon>
        <taxon>Pterygota</taxon>
        <taxon>Neoptera</taxon>
        <taxon>Paraneoptera</taxon>
        <taxon>Hemiptera</taxon>
        <taxon>Heteroptera</taxon>
        <taxon>Panheteroptera</taxon>
        <taxon>Cimicomorpha</taxon>
        <taxon>Miridae</taxon>
        <taxon>Mirini</taxon>
        <taxon>Lygus</taxon>
    </lineage>
</organism>
<dbReference type="GO" id="GO:0006950">
    <property type="term" value="P:response to stress"/>
    <property type="evidence" value="ECO:0007669"/>
    <property type="project" value="UniProtKB-ARBA"/>
</dbReference>
<name>A0A146KKZ4_LYGHE</name>
<comment type="subcellular location">
    <subcellularLocation>
        <location evidence="1 7">Endoplasmic reticulum membrane</location>
        <topology evidence="1 7">Multi-pass membrane protein</topology>
    </subcellularLocation>
</comment>
<dbReference type="PANTHER" id="PTHR11009">
    <property type="entry name" value="DER1-LIKE PROTEIN, DERLIN"/>
    <property type="match status" value="1"/>
</dbReference>
<sequence>MCTAHLHAVWATRRLWILCSFPWNLFAQLWNFHRTTTFYALTSSKSCFGTFGGGDPCWGTTHTHTHTLQIIAIFGGFMYMSSAFTSMLTYLRSRKQDQAQVLFMGLFPLRASYLPFLLLLLSYLEGNIAQDIIGILLGHTYYFLTDIYPRMTCREYVCLAGSMLMLGTGYTENCTSHRLRLLQTPPILCYIFRQPVVPPSSFYNYIKITQGFRGYTITGCVPTTFVPLQPPVKSATATFPTSSAPSVAGS</sequence>
<evidence type="ECO:0000313" key="8">
    <source>
        <dbReference type="EMBL" id="JAP97243.1"/>
    </source>
</evidence>